<dbReference type="Proteomes" id="UP000463883">
    <property type="component" value="Chromosome"/>
</dbReference>
<proteinExistence type="predicted"/>
<feature type="domain" description="DUF4342" evidence="2">
    <location>
        <begin position="48"/>
        <end position="121"/>
    </location>
</feature>
<dbReference type="KEGG" id="amic:Ami3637_00565"/>
<keyword evidence="4" id="KW-1185">Reference proteome</keyword>
<evidence type="ECO:0000313" key="3">
    <source>
        <dbReference type="EMBL" id="QHI71078.1"/>
    </source>
</evidence>
<dbReference type="EMBL" id="CP047591">
    <property type="protein sequence ID" value="QHI71078.1"/>
    <property type="molecule type" value="Genomic_DNA"/>
</dbReference>
<keyword evidence="1" id="KW-0472">Membrane</keyword>
<evidence type="ECO:0000313" key="4">
    <source>
        <dbReference type="Proteomes" id="UP000463883"/>
    </source>
</evidence>
<evidence type="ECO:0000259" key="2">
    <source>
        <dbReference type="Pfam" id="PF14242"/>
    </source>
</evidence>
<dbReference type="CDD" id="cd14360">
    <property type="entry name" value="UBA_NAC_like_bac"/>
    <property type="match status" value="1"/>
</dbReference>
<dbReference type="AlphaFoldDB" id="A0A6P1MGD7"/>
<dbReference type="SUPFAM" id="SSF46934">
    <property type="entry name" value="UBA-like"/>
    <property type="match status" value="1"/>
</dbReference>
<reference evidence="3 4" key="1">
    <citation type="submission" date="2020-01" db="EMBL/GenBank/DDBJ databases">
        <title>Genomic analysis of Aminipila sp. CBA3637.</title>
        <authorList>
            <person name="Kim Y.B."/>
            <person name="Roh S.W."/>
        </authorList>
    </citation>
    <scope>NUCLEOTIDE SEQUENCE [LARGE SCALE GENOMIC DNA]</scope>
    <source>
        <strain evidence="3 4">CBA3637</strain>
    </source>
</reference>
<dbReference type="InterPro" id="IPR009060">
    <property type="entry name" value="UBA-like_sf"/>
</dbReference>
<dbReference type="Gene3D" id="1.10.8.10">
    <property type="entry name" value="DNA helicase RuvA subunit, C-terminal domain"/>
    <property type="match status" value="1"/>
</dbReference>
<feature type="transmembrane region" description="Helical" evidence="1">
    <location>
        <begin position="91"/>
        <end position="111"/>
    </location>
</feature>
<keyword evidence="1" id="KW-0812">Transmembrane</keyword>
<evidence type="ECO:0000256" key="1">
    <source>
        <dbReference type="SAM" id="Phobius"/>
    </source>
</evidence>
<organism evidence="3 4">
    <name type="scientific">Aminipila terrae</name>
    <dbReference type="NCBI Taxonomy" id="2697030"/>
    <lineage>
        <taxon>Bacteria</taxon>
        <taxon>Bacillati</taxon>
        <taxon>Bacillota</taxon>
        <taxon>Clostridia</taxon>
        <taxon>Peptostreptococcales</taxon>
        <taxon>Anaerovoracaceae</taxon>
        <taxon>Aminipila</taxon>
    </lineage>
</organism>
<accession>A0A6P1MGD7</accession>
<dbReference type="InterPro" id="IPR025642">
    <property type="entry name" value="DUF4342"/>
</dbReference>
<name>A0A6P1MGD7_9FIRM</name>
<dbReference type="Pfam" id="PF14242">
    <property type="entry name" value="DUF4342"/>
    <property type="match status" value="1"/>
</dbReference>
<keyword evidence="1" id="KW-1133">Transmembrane helix</keyword>
<sequence length="218" mass="23508">MEITLEKIELVKDRTGVSYKEAKEALEAAGGSVVDAIIAIEESIDEKGKSKIGEGSSQVIEKIKETIRKGNVSKIIVKKDDEVMLNLPVNIGILGTFLAPWAMIAGLIAAFGTKCVIELVKDDGAIIDISEMANDTFEDIVEKGSVIADEVKVKGVDVYNNVKNKTSDALNKVKKESEEGCSYDDECECECGDDCCCGDDQAEHEGCCCGSTPEEEEK</sequence>
<protein>
    <submittedName>
        <fullName evidence="3">DUF4342 domain-containing protein</fullName>
    </submittedName>
</protein>
<gene>
    <name evidence="3" type="ORF">Ami3637_00565</name>
</gene>
<dbReference type="RefSeq" id="WP_162360855.1">
    <property type="nucleotide sequence ID" value="NZ_CP047591.1"/>
</dbReference>